<dbReference type="Proteomes" id="UP000790709">
    <property type="component" value="Unassembled WGS sequence"/>
</dbReference>
<organism evidence="1 2">
    <name type="scientific">Leucogyrophana mollusca</name>
    <dbReference type="NCBI Taxonomy" id="85980"/>
    <lineage>
        <taxon>Eukaryota</taxon>
        <taxon>Fungi</taxon>
        <taxon>Dikarya</taxon>
        <taxon>Basidiomycota</taxon>
        <taxon>Agaricomycotina</taxon>
        <taxon>Agaricomycetes</taxon>
        <taxon>Agaricomycetidae</taxon>
        <taxon>Boletales</taxon>
        <taxon>Boletales incertae sedis</taxon>
        <taxon>Leucogyrophana</taxon>
    </lineage>
</organism>
<evidence type="ECO:0000313" key="1">
    <source>
        <dbReference type="EMBL" id="KAH7919313.1"/>
    </source>
</evidence>
<reference evidence="1" key="1">
    <citation type="journal article" date="2021" name="New Phytol.">
        <title>Evolutionary innovations through gain and loss of genes in the ectomycorrhizal Boletales.</title>
        <authorList>
            <person name="Wu G."/>
            <person name="Miyauchi S."/>
            <person name="Morin E."/>
            <person name="Kuo A."/>
            <person name="Drula E."/>
            <person name="Varga T."/>
            <person name="Kohler A."/>
            <person name="Feng B."/>
            <person name="Cao Y."/>
            <person name="Lipzen A."/>
            <person name="Daum C."/>
            <person name="Hundley H."/>
            <person name="Pangilinan J."/>
            <person name="Johnson J."/>
            <person name="Barry K."/>
            <person name="LaButti K."/>
            <person name="Ng V."/>
            <person name="Ahrendt S."/>
            <person name="Min B."/>
            <person name="Choi I.G."/>
            <person name="Park H."/>
            <person name="Plett J.M."/>
            <person name="Magnuson J."/>
            <person name="Spatafora J.W."/>
            <person name="Nagy L.G."/>
            <person name="Henrissat B."/>
            <person name="Grigoriev I.V."/>
            <person name="Yang Z.L."/>
            <person name="Xu J."/>
            <person name="Martin F.M."/>
        </authorList>
    </citation>
    <scope>NUCLEOTIDE SEQUENCE</scope>
    <source>
        <strain evidence="1">KUC20120723A-06</strain>
    </source>
</reference>
<keyword evidence="2" id="KW-1185">Reference proteome</keyword>
<name>A0ACB8B2J3_9AGAM</name>
<comment type="caution">
    <text evidence="1">The sequence shown here is derived from an EMBL/GenBank/DDBJ whole genome shotgun (WGS) entry which is preliminary data.</text>
</comment>
<dbReference type="EMBL" id="MU266672">
    <property type="protein sequence ID" value="KAH7919313.1"/>
    <property type="molecule type" value="Genomic_DNA"/>
</dbReference>
<protein>
    <submittedName>
        <fullName evidence="1">Uncharacterized protein</fullName>
    </submittedName>
</protein>
<sequence length="76" mass="8155">MTAFRRSIQRAPMLCLLASSTRLLDHAQFGAVMALGMKQSSSAFNRSSDPPAIISPPHIPQQTVVFGAQTSLEARG</sequence>
<gene>
    <name evidence="1" type="ORF">BV22DRAFT_1041041</name>
</gene>
<evidence type="ECO:0000313" key="2">
    <source>
        <dbReference type="Proteomes" id="UP000790709"/>
    </source>
</evidence>
<accession>A0ACB8B2J3</accession>
<proteinExistence type="predicted"/>